<dbReference type="FunFam" id="3.20.20.100:FF:000002">
    <property type="entry name" value="2,5-diketo-D-gluconic acid reductase A"/>
    <property type="match status" value="1"/>
</dbReference>
<dbReference type="EMBL" id="KV454209">
    <property type="protein sequence ID" value="ODQ61233.1"/>
    <property type="molecule type" value="Genomic_DNA"/>
</dbReference>
<evidence type="ECO:0000259" key="5">
    <source>
        <dbReference type="Pfam" id="PF00248"/>
    </source>
</evidence>
<dbReference type="InterPro" id="IPR018170">
    <property type="entry name" value="Aldo/ket_reductase_CS"/>
</dbReference>
<dbReference type="STRING" id="683960.A0A1E3P785"/>
<organism evidence="6 7">
    <name type="scientific">Wickerhamomyces anomalus (strain ATCC 58044 / CBS 1984 / NCYC 433 / NRRL Y-366-8)</name>
    <name type="common">Yeast</name>
    <name type="synonym">Hansenula anomala</name>
    <dbReference type="NCBI Taxonomy" id="683960"/>
    <lineage>
        <taxon>Eukaryota</taxon>
        <taxon>Fungi</taxon>
        <taxon>Dikarya</taxon>
        <taxon>Ascomycota</taxon>
        <taxon>Saccharomycotina</taxon>
        <taxon>Saccharomycetes</taxon>
        <taxon>Phaffomycetales</taxon>
        <taxon>Wickerhamomycetaceae</taxon>
        <taxon>Wickerhamomyces</taxon>
    </lineage>
</organism>
<protein>
    <recommendedName>
        <fullName evidence="5">NADP-dependent oxidoreductase domain-containing protein</fullName>
    </recommendedName>
</protein>
<keyword evidence="1" id="KW-0560">Oxidoreductase</keyword>
<dbReference type="AlphaFoldDB" id="A0A1E3P785"/>
<evidence type="ECO:0000256" key="1">
    <source>
        <dbReference type="ARBA" id="ARBA00023002"/>
    </source>
</evidence>
<dbReference type="CDD" id="cd19071">
    <property type="entry name" value="AKR_AKR1-5-like"/>
    <property type="match status" value="1"/>
</dbReference>
<dbReference type="GO" id="GO:0016616">
    <property type="term" value="F:oxidoreductase activity, acting on the CH-OH group of donors, NAD or NADP as acceptor"/>
    <property type="evidence" value="ECO:0007669"/>
    <property type="project" value="UniProtKB-ARBA"/>
</dbReference>
<dbReference type="Gene3D" id="3.20.20.100">
    <property type="entry name" value="NADP-dependent oxidoreductase domain"/>
    <property type="match status" value="1"/>
</dbReference>
<evidence type="ECO:0000313" key="6">
    <source>
        <dbReference type="EMBL" id="ODQ61233.1"/>
    </source>
</evidence>
<proteinExistence type="predicted"/>
<dbReference type="PROSITE" id="PS00062">
    <property type="entry name" value="ALDOKETO_REDUCTASE_2"/>
    <property type="match status" value="1"/>
</dbReference>
<gene>
    <name evidence="6" type="ORF">WICANDRAFT_29473</name>
</gene>
<dbReference type="PIRSF" id="PIRSF000097">
    <property type="entry name" value="AKR"/>
    <property type="match status" value="1"/>
</dbReference>
<feature type="binding site" evidence="3">
    <location>
        <position position="117"/>
    </location>
    <ligand>
        <name>substrate</name>
    </ligand>
</feature>
<dbReference type="SUPFAM" id="SSF51430">
    <property type="entry name" value="NAD(P)-linked oxidoreductase"/>
    <property type="match status" value="1"/>
</dbReference>
<dbReference type="PRINTS" id="PR00069">
    <property type="entry name" value="ALDKETRDTASE"/>
</dbReference>
<dbReference type="PANTHER" id="PTHR43827">
    <property type="entry name" value="2,5-DIKETO-D-GLUCONIC ACID REDUCTASE"/>
    <property type="match status" value="1"/>
</dbReference>
<dbReference type="RefSeq" id="XP_019040440.1">
    <property type="nucleotide sequence ID" value="XM_019181609.1"/>
</dbReference>
<dbReference type="InterPro" id="IPR020471">
    <property type="entry name" value="AKR"/>
</dbReference>
<dbReference type="OrthoDB" id="416253at2759"/>
<keyword evidence="7" id="KW-1185">Reference proteome</keyword>
<sequence>MSKLTPTSTLTLNNGYKIPITGFGVFQTEVQETYDIVYKALETGYRHIDSAIFYHNEQQVGDAILQFLKDHPEFKRSDIFYTTKVAFAADYETAKKAIHGSFEKVKGLGYIDLFLNHSSLPDKTGRLGTWKALQEAVDEGLVRSIGVSNYGTHHLDELYGWDGLKIKPVVNQVELHPWLPRKDLQEYAKKHNYILEAYSPLTQAKKLDAPELVSIAKKHNVSTAQVLLRWSYDQGFLPLPKTVNPKRLLPNLTVLDDVELDQEDLANLDFPDSYEVLTWDPTTFHDGDEFNYPG</sequence>
<feature type="site" description="Lowers pKa of active site Tyr" evidence="4">
    <location>
        <position position="84"/>
    </location>
</feature>
<dbReference type="GeneID" id="30198855"/>
<dbReference type="PANTHER" id="PTHR43827:SF13">
    <property type="entry name" value="ALDO_KETO REDUCTASE FAMILY PROTEIN"/>
    <property type="match status" value="1"/>
</dbReference>
<feature type="domain" description="NADP-dependent oxidoreductase" evidence="5">
    <location>
        <begin position="29"/>
        <end position="269"/>
    </location>
</feature>
<evidence type="ECO:0000313" key="7">
    <source>
        <dbReference type="Proteomes" id="UP000094112"/>
    </source>
</evidence>
<evidence type="ECO:0000256" key="2">
    <source>
        <dbReference type="PIRSR" id="PIRSR000097-1"/>
    </source>
</evidence>
<dbReference type="InterPro" id="IPR036812">
    <property type="entry name" value="NAD(P)_OxRdtase_dom_sf"/>
</dbReference>
<accession>A0A1E3P785</accession>
<evidence type="ECO:0000256" key="3">
    <source>
        <dbReference type="PIRSR" id="PIRSR000097-2"/>
    </source>
</evidence>
<dbReference type="InterPro" id="IPR023210">
    <property type="entry name" value="NADP_OxRdtase_dom"/>
</dbReference>
<dbReference type="Proteomes" id="UP000094112">
    <property type="component" value="Unassembled WGS sequence"/>
</dbReference>
<evidence type="ECO:0000256" key="4">
    <source>
        <dbReference type="PIRSR" id="PIRSR000097-3"/>
    </source>
</evidence>
<reference evidence="6 7" key="1">
    <citation type="journal article" date="2016" name="Proc. Natl. Acad. Sci. U.S.A.">
        <title>Comparative genomics of biotechnologically important yeasts.</title>
        <authorList>
            <person name="Riley R."/>
            <person name="Haridas S."/>
            <person name="Wolfe K.H."/>
            <person name="Lopes M.R."/>
            <person name="Hittinger C.T."/>
            <person name="Goeker M."/>
            <person name="Salamov A.A."/>
            <person name="Wisecaver J.H."/>
            <person name="Long T.M."/>
            <person name="Calvey C.H."/>
            <person name="Aerts A.L."/>
            <person name="Barry K.W."/>
            <person name="Choi C."/>
            <person name="Clum A."/>
            <person name="Coughlan A.Y."/>
            <person name="Deshpande S."/>
            <person name="Douglass A.P."/>
            <person name="Hanson S.J."/>
            <person name="Klenk H.-P."/>
            <person name="LaButti K.M."/>
            <person name="Lapidus A."/>
            <person name="Lindquist E.A."/>
            <person name="Lipzen A.M."/>
            <person name="Meier-Kolthoff J.P."/>
            <person name="Ohm R.A."/>
            <person name="Otillar R.P."/>
            <person name="Pangilinan J.L."/>
            <person name="Peng Y."/>
            <person name="Rokas A."/>
            <person name="Rosa C.A."/>
            <person name="Scheuner C."/>
            <person name="Sibirny A.A."/>
            <person name="Slot J.C."/>
            <person name="Stielow J.B."/>
            <person name="Sun H."/>
            <person name="Kurtzman C.P."/>
            <person name="Blackwell M."/>
            <person name="Grigoriev I.V."/>
            <person name="Jeffries T.W."/>
        </authorList>
    </citation>
    <scope>NUCLEOTIDE SEQUENCE [LARGE SCALE GENOMIC DNA]</scope>
    <source>
        <strain evidence="7">ATCC 58044 / CBS 1984 / NCYC 433 / NRRL Y-366-8</strain>
    </source>
</reference>
<dbReference type="Pfam" id="PF00248">
    <property type="entry name" value="Aldo_ket_red"/>
    <property type="match status" value="1"/>
</dbReference>
<feature type="active site" description="Proton donor" evidence="2">
    <location>
        <position position="54"/>
    </location>
</feature>
<name>A0A1E3P785_WICAA</name>
<dbReference type="PROSITE" id="PS00798">
    <property type="entry name" value="ALDOKETO_REDUCTASE_1"/>
    <property type="match status" value="1"/>
</dbReference>